<keyword evidence="2" id="KW-1185">Reference proteome</keyword>
<name>A0ABM7JEV9_9MYCO</name>
<dbReference type="InterPro" id="IPR016844">
    <property type="entry name" value="UCP026610"/>
</dbReference>
<evidence type="ECO:0000313" key="2">
    <source>
        <dbReference type="Proteomes" id="UP000466831"/>
    </source>
</evidence>
<accession>A0ABM7JEV9</accession>
<dbReference type="EMBL" id="AP022584">
    <property type="protein sequence ID" value="BBY12172.1"/>
    <property type="molecule type" value="Genomic_DNA"/>
</dbReference>
<reference evidence="1 2" key="1">
    <citation type="journal article" date="2019" name="Emerg. Microbes Infect.">
        <title>Comprehensive subspecies identification of 175 nontuberculous mycobacteria species based on 7547 genomic profiles.</title>
        <authorList>
            <person name="Matsumoto Y."/>
            <person name="Kinjo T."/>
            <person name="Motooka D."/>
            <person name="Nabeya D."/>
            <person name="Jung N."/>
            <person name="Uechi K."/>
            <person name="Horii T."/>
            <person name="Iida T."/>
            <person name="Fujita J."/>
            <person name="Nakamura S."/>
        </authorList>
    </citation>
    <scope>NUCLEOTIDE SEQUENCE [LARGE SCALE GENOMIC DNA]</scope>
    <source>
        <strain evidence="1 2">JCM 17324</strain>
    </source>
</reference>
<dbReference type="PIRSF" id="PIRSF026610">
    <property type="entry name" value="UCP026610"/>
    <property type="match status" value="1"/>
</dbReference>
<organism evidence="1 2">
    <name type="scientific">Mycobacterium marseillense</name>
    <dbReference type="NCBI Taxonomy" id="701042"/>
    <lineage>
        <taxon>Bacteria</taxon>
        <taxon>Bacillati</taxon>
        <taxon>Actinomycetota</taxon>
        <taxon>Actinomycetes</taxon>
        <taxon>Mycobacteriales</taxon>
        <taxon>Mycobacteriaceae</taxon>
        <taxon>Mycobacterium</taxon>
        <taxon>Mycobacterium avium complex (MAC)</taxon>
    </lineage>
</organism>
<dbReference type="Proteomes" id="UP000466831">
    <property type="component" value="Chromosome"/>
</dbReference>
<sequence length="198" mass="21574">MRQGGFREMGLAMTTRSDTQPKPLFYEPGASWWWVASGPASAAAMVLVEIWSGAKVSLVVPAIFLVLVSAFVGLQVKAARIHVSVELTEDALRQGTETILVREIIRVYPEPENHEASGKELARWQSARALGELVGVPRGRIGIGLKLTNGRTAQAWARRHRQLRAALTPLVQERVEPTATDVIDADWDDTPGNQAGSA</sequence>
<gene>
    <name evidence="1" type="ORF">MMARJ_29120</name>
</gene>
<proteinExistence type="predicted"/>
<evidence type="ECO:0008006" key="3">
    <source>
        <dbReference type="Google" id="ProtNLM"/>
    </source>
</evidence>
<evidence type="ECO:0000313" key="1">
    <source>
        <dbReference type="EMBL" id="BBY12172.1"/>
    </source>
</evidence>
<protein>
    <recommendedName>
        <fullName evidence="3">DUF3093 domain-containing protein</fullName>
    </recommendedName>
</protein>